<dbReference type="InterPro" id="IPR003689">
    <property type="entry name" value="ZIP"/>
</dbReference>
<feature type="domain" description="Reverse transcriptase" evidence="8">
    <location>
        <begin position="1"/>
        <end position="161"/>
    </location>
</feature>
<accession>A0A438HXP8</accession>
<evidence type="ECO:0000256" key="4">
    <source>
        <dbReference type="ARBA" id="ARBA00023136"/>
    </source>
</evidence>
<proteinExistence type="predicted"/>
<evidence type="ECO:0000256" key="3">
    <source>
        <dbReference type="ARBA" id="ARBA00022989"/>
    </source>
</evidence>
<evidence type="ECO:0000313" key="9">
    <source>
        <dbReference type="EMBL" id="RVW89180.1"/>
    </source>
</evidence>
<protein>
    <submittedName>
        <fullName evidence="9">IAA-alanine resistance protein 1</fullName>
    </submittedName>
</protein>
<dbReference type="AlphaFoldDB" id="A0A438HXP8"/>
<keyword evidence="2 6" id="KW-0812">Transmembrane</keyword>
<dbReference type="EMBL" id="QGNW01000166">
    <property type="protein sequence ID" value="RVW89180.1"/>
    <property type="molecule type" value="Genomic_DNA"/>
</dbReference>
<feature type="compositionally biased region" description="Basic residues" evidence="5">
    <location>
        <begin position="503"/>
        <end position="514"/>
    </location>
</feature>
<dbReference type="GO" id="GO:0046873">
    <property type="term" value="F:metal ion transmembrane transporter activity"/>
    <property type="evidence" value="ECO:0007669"/>
    <property type="project" value="InterPro"/>
</dbReference>
<evidence type="ECO:0000256" key="5">
    <source>
        <dbReference type="SAM" id="MobiDB-lite"/>
    </source>
</evidence>
<evidence type="ECO:0000313" key="10">
    <source>
        <dbReference type="Proteomes" id="UP000288805"/>
    </source>
</evidence>
<feature type="compositionally biased region" description="Basic and acidic residues" evidence="5">
    <location>
        <begin position="442"/>
        <end position="451"/>
    </location>
</feature>
<dbReference type="InterPro" id="IPR000477">
    <property type="entry name" value="RT_dom"/>
</dbReference>
<comment type="caution">
    <text evidence="9">The sequence shown here is derived from an EMBL/GenBank/DDBJ whole genome shotgun (WGS) entry which is preliminary data.</text>
</comment>
<feature type="signal peptide" evidence="7">
    <location>
        <begin position="1"/>
        <end position="26"/>
    </location>
</feature>
<feature type="region of interest" description="Disordered" evidence="5">
    <location>
        <begin position="497"/>
        <end position="592"/>
    </location>
</feature>
<dbReference type="PANTHER" id="PTHR16950">
    <property type="entry name" value="ZINC TRANSPORTER SLC39A7 HISTIDINE-RICH MEMBRANE PROTEIN KE4"/>
    <property type="match status" value="1"/>
</dbReference>
<keyword evidence="4 6" id="KW-0472">Membrane</keyword>
<dbReference type="Proteomes" id="UP000288805">
    <property type="component" value="Unassembled WGS sequence"/>
</dbReference>
<evidence type="ECO:0000256" key="2">
    <source>
        <dbReference type="ARBA" id="ARBA00022692"/>
    </source>
</evidence>
<feature type="compositionally biased region" description="Polar residues" evidence="5">
    <location>
        <begin position="523"/>
        <end position="541"/>
    </location>
</feature>
<sequence>MGFGDKWAGWIRWCISTASFSVLINGSPSGFFQSTRGLSQGDPLSPYLFVLGMEALSCLINRAVRGGFLIGCRIRGRGGSGIQVSYLLFANDTLGFCEDSQEQMTFLSWLLMWFEAISGLSINLNKSEILPMGRVENVEVLAFELGCKVGSLPSTYLGLPLGAPHKSVVVWDGVEERMRKRFALWKRQFISKGGRITLIRSTLVSMPIYLMSLLRMPRVVRLRLEKIQRVFLWGPFCANGVGTLRLKGSPFGSLLLVGSSQKKVDDGIPMRKVRFWKDIWCRNIPLCEAFPSLFALAVSQDALVVDCWDSVGDVGGWIPCFSRSLNDWEVEAVERLLSTLQGKRLVAALEDRVLWKVSKNGIFSVKSLYNTLESSCAVPFPWSIIWSPCVPTRVGFFCLGSFLGEGSNPRSTQEEGLDFSKQAGAMLGDAFLHQLPHAFGGEHSHSHDEHAHHHGHEHSHSHSLKDLSVGLSVLGGIVLFLLVEKLVRYVEGISGGANSAWSHGHHHHHRKNGKKMKDDNDACDNQQSESLSEKNQSTLTPESVDCLTGEKQTEHESLLRKRNSISGLREDKSDSDAGNGSTNDIKSLKEKEPAQSPSNLVFGYLNLFSDGVHNFTDGMALGSAFLLYGSVGGWSRTVFLLAHELPQEAPFGAWLRWQGVGWGLRRRLRKMSLRLEKIQREFLWGGFSLEKKPYVIKWLIACMERRKGCLGSKIFLSSIRHFLASVVGDMLRSGLLLGIRGKRGVGDFGILVRSGFSVSKALFFNFLSALVALVGTALALLLGQDPGQSSLIEGFTAGGFIYIAVAGVLPEMNNGNSTLKGTFIQLTSLILGMAVALALRSRADPSHHLPFSIGFLGEHWIEPIKEG</sequence>
<evidence type="ECO:0000256" key="1">
    <source>
        <dbReference type="ARBA" id="ARBA00004141"/>
    </source>
</evidence>
<feature type="transmembrane region" description="Helical" evidence="6">
    <location>
        <begin position="761"/>
        <end position="783"/>
    </location>
</feature>
<evidence type="ECO:0000259" key="8">
    <source>
        <dbReference type="PROSITE" id="PS50878"/>
    </source>
</evidence>
<keyword evidence="3 6" id="KW-1133">Transmembrane helix</keyword>
<name>A0A438HXP8_VITVI</name>
<keyword evidence="7" id="KW-0732">Signal</keyword>
<organism evidence="9 10">
    <name type="scientific">Vitis vinifera</name>
    <name type="common">Grape</name>
    <dbReference type="NCBI Taxonomy" id="29760"/>
    <lineage>
        <taxon>Eukaryota</taxon>
        <taxon>Viridiplantae</taxon>
        <taxon>Streptophyta</taxon>
        <taxon>Embryophyta</taxon>
        <taxon>Tracheophyta</taxon>
        <taxon>Spermatophyta</taxon>
        <taxon>Magnoliopsida</taxon>
        <taxon>eudicotyledons</taxon>
        <taxon>Gunneridae</taxon>
        <taxon>Pentapetalae</taxon>
        <taxon>rosids</taxon>
        <taxon>Vitales</taxon>
        <taxon>Vitaceae</taxon>
        <taxon>Viteae</taxon>
        <taxon>Vitis</taxon>
    </lineage>
</organism>
<feature type="transmembrane region" description="Helical" evidence="6">
    <location>
        <begin position="821"/>
        <end position="839"/>
    </location>
</feature>
<feature type="compositionally biased region" description="Polar residues" evidence="5">
    <location>
        <begin position="576"/>
        <end position="585"/>
    </location>
</feature>
<dbReference type="Pfam" id="PF00078">
    <property type="entry name" value="RVT_1"/>
    <property type="match status" value="1"/>
</dbReference>
<feature type="chain" id="PRO_5019118966" evidence="7">
    <location>
        <begin position="27"/>
        <end position="867"/>
    </location>
</feature>
<dbReference type="PROSITE" id="PS50878">
    <property type="entry name" value="RT_POL"/>
    <property type="match status" value="1"/>
</dbReference>
<evidence type="ECO:0000256" key="6">
    <source>
        <dbReference type="SAM" id="Phobius"/>
    </source>
</evidence>
<feature type="transmembrane region" description="Helical" evidence="6">
    <location>
        <begin position="790"/>
        <end position="809"/>
    </location>
</feature>
<comment type="subcellular location">
    <subcellularLocation>
        <location evidence="1">Membrane</location>
        <topology evidence="1">Multi-pass membrane protein</topology>
    </subcellularLocation>
</comment>
<dbReference type="GO" id="GO:0016020">
    <property type="term" value="C:membrane"/>
    <property type="evidence" value="ECO:0007669"/>
    <property type="project" value="UniProtKB-SubCell"/>
</dbReference>
<feature type="region of interest" description="Disordered" evidence="5">
    <location>
        <begin position="442"/>
        <end position="461"/>
    </location>
</feature>
<gene>
    <name evidence="9" type="primary">IAR1_1</name>
    <name evidence="9" type="ORF">CK203_032570</name>
</gene>
<evidence type="ECO:0000256" key="7">
    <source>
        <dbReference type="SAM" id="SignalP"/>
    </source>
</evidence>
<reference evidence="9 10" key="1">
    <citation type="journal article" date="2018" name="PLoS Genet.">
        <title>Population sequencing reveals clonal diversity and ancestral inbreeding in the grapevine cultivar Chardonnay.</title>
        <authorList>
            <person name="Roach M.J."/>
            <person name="Johnson D.L."/>
            <person name="Bohlmann J."/>
            <person name="van Vuuren H.J."/>
            <person name="Jones S.J."/>
            <person name="Pretorius I.S."/>
            <person name="Schmidt S.A."/>
            <person name="Borneman A.R."/>
        </authorList>
    </citation>
    <scope>NUCLEOTIDE SEQUENCE [LARGE SCALE GENOMIC DNA]</scope>
    <source>
        <strain evidence="10">cv. Chardonnay</strain>
        <tissue evidence="9">Leaf</tissue>
    </source>
</reference>
<dbReference type="PANTHER" id="PTHR16950:SF16">
    <property type="entry name" value="ZINC TRANSPORTER ZIP13"/>
    <property type="match status" value="1"/>
</dbReference>
<dbReference type="Pfam" id="PF02535">
    <property type="entry name" value="Zip"/>
    <property type="match status" value="2"/>
</dbReference>